<reference evidence="2" key="3">
    <citation type="submission" date="2018-08" db="UniProtKB">
        <authorList>
            <consortium name="EnsemblPlants"/>
        </authorList>
    </citation>
    <scope>IDENTIFICATION</scope>
    <source>
        <strain evidence="2">cv. Bd21</strain>
    </source>
</reference>
<gene>
    <name evidence="1" type="ORF">BRADI_5g08868v3</name>
</gene>
<dbReference type="Gramene" id="KQJ82420">
    <property type="protein sequence ID" value="KQJ82420"/>
    <property type="gene ID" value="BRADI_5g08868v3"/>
</dbReference>
<accession>A0A0Q3E7V6</accession>
<proteinExistence type="predicted"/>
<dbReference type="Proteomes" id="UP000008810">
    <property type="component" value="Chromosome 5"/>
</dbReference>
<protein>
    <submittedName>
        <fullName evidence="1 2">Uncharacterized protein</fullName>
    </submittedName>
</protein>
<dbReference type="AlphaFoldDB" id="A0A0Q3E7V6"/>
<keyword evidence="3" id="KW-1185">Reference proteome</keyword>
<evidence type="ECO:0000313" key="1">
    <source>
        <dbReference type="EMBL" id="KQJ82420.1"/>
    </source>
</evidence>
<dbReference type="InParanoid" id="A0A0Q3E7V6"/>
<name>A0A0Q3E7V6_BRADI</name>
<dbReference type="EnsemblPlants" id="KQJ82420">
    <property type="protein sequence ID" value="KQJ82420"/>
    <property type="gene ID" value="BRADI_5g08868v3"/>
</dbReference>
<dbReference type="EMBL" id="CM000884">
    <property type="protein sequence ID" value="KQJ82420.1"/>
    <property type="molecule type" value="Genomic_DNA"/>
</dbReference>
<evidence type="ECO:0000313" key="3">
    <source>
        <dbReference type="Proteomes" id="UP000008810"/>
    </source>
</evidence>
<sequence>MRISSRVGTNGLGSNGEFTLVRMFAEDGMEDREYDAVYKIARGDGRLEITGGWQQFVLENPGWGCNRFHFPHGINPDCSSHEDSK</sequence>
<reference evidence="1" key="2">
    <citation type="submission" date="2017-06" db="EMBL/GenBank/DDBJ databases">
        <title>WGS assembly of Brachypodium distachyon.</title>
        <authorList>
            <consortium name="The International Brachypodium Initiative"/>
            <person name="Lucas S."/>
            <person name="Harmon-Smith M."/>
            <person name="Lail K."/>
            <person name="Tice H."/>
            <person name="Grimwood J."/>
            <person name="Bruce D."/>
            <person name="Barry K."/>
            <person name="Shu S."/>
            <person name="Lindquist E."/>
            <person name="Wang M."/>
            <person name="Pitluck S."/>
            <person name="Vogel J.P."/>
            <person name="Garvin D.F."/>
            <person name="Mockler T.C."/>
            <person name="Schmutz J."/>
            <person name="Rokhsar D."/>
            <person name="Bevan M.W."/>
        </authorList>
    </citation>
    <scope>NUCLEOTIDE SEQUENCE</scope>
    <source>
        <strain evidence="1">Bd21</strain>
    </source>
</reference>
<organism evidence="1">
    <name type="scientific">Brachypodium distachyon</name>
    <name type="common">Purple false brome</name>
    <name type="synonym">Trachynia distachya</name>
    <dbReference type="NCBI Taxonomy" id="15368"/>
    <lineage>
        <taxon>Eukaryota</taxon>
        <taxon>Viridiplantae</taxon>
        <taxon>Streptophyta</taxon>
        <taxon>Embryophyta</taxon>
        <taxon>Tracheophyta</taxon>
        <taxon>Spermatophyta</taxon>
        <taxon>Magnoliopsida</taxon>
        <taxon>Liliopsida</taxon>
        <taxon>Poales</taxon>
        <taxon>Poaceae</taxon>
        <taxon>BOP clade</taxon>
        <taxon>Pooideae</taxon>
        <taxon>Stipodae</taxon>
        <taxon>Brachypodieae</taxon>
        <taxon>Brachypodium</taxon>
    </lineage>
</organism>
<evidence type="ECO:0000313" key="2">
    <source>
        <dbReference type="EnsemblPlants" id="KQJ82420"/>
    </source>
</evidence>
<reference evidence="1 2" key="1">
    <citation type="journal article" date="2010" name="Nature">
        <title>Genome sequencing and analysis of the model grass Brachypodium distachyon.</title>
        <authorList>
            <consortium name="International Brachypodium Initiative"/>
        </authorList>
    </citation>
    <scope>NUCLEOTIDE SEQUENCE [LARGE SCALE GENOMIC DNA]</scope>
    <source>
        <strain evidence="1 2">Bd21</strain>
    </source>
</reference>